<reference evidence="6" key="1">
    <citation type="submission" date="2021-01" db="EMBL/GenBank/DDBJ databases">
        <authorList>
            <consortium name="Genoscope - CEA"/>
            <person name="William W."/>
        </authorList>
    </citation>
    <scope>NUCLEOTIDE SEQUENCE</scope>
</reference>
<keyword evidence="7" id="KW-1185">Reference proteome</keyword>
<accession>A0A8S1NPS6</accession>
<dbReference type="GO" id="GO:0005874">
    <property type="term" value="C:microtubule"/>
    <property type="evidence" value="ECO:0007669"/>
    <property type="project" value="UniProtKB-KW"/>
</dbReference>
<dbReference type="AlphaFoldDB" id="A0A8S1NPS6"/>
<comment type="caution">
    <text evidence="6">The sequence shown here is derived from an EMBL/GenBank/DDBJ whole genome shotgun (WGS) entry which is preliminary data.</text>
</comment>
<gene>
    <name evidence="6" type="ORF">PPRIM_AZ9-3.1.T0820018</name>
</gene>
<dbReference type="GO" id="GO:0003777">
    <property type="term" value="F:microtubule motor activity"/>
    <property type="evidence" value="ECO:0007669"/>
    <property type="project" value="InterPro"/>
</dbReference>
<organism evidence="6 7">
    <name type="scientific">Paramecium primaurelia</name>
    <dbReference type="NCBI Taxonomy" id="5886"/>
    <lineage>
        <taxon>Eukaryota</taxon>
        <taxon>Sar</taxon>
        <taxon>Alveolata</taxon>
        <taxon>Ciliophora</taxon>
        <taxon>Intramacronucleata</taxon>
        <taxon>Oligohymenophorea</taxon>
        <taxon>Peniculida</taxon>
        <taxon>Parameciidae</taxon>
        <taxon>Paramecium</taxon>
    </lineage>
</organism>
<evidence type="ECO:0000256" key="2">
    <source>
        <dbReference type="ARBA" id="ARBA00022490"/>
    </source>
</evidence>
<evidence type="ECO:0000313" key="6">
    <source>
        <dbReference type="EMBL" id="CAD8088664.1"/>
    </source>
</evidence>
<evidence type="ECO:0000256" key="1">
    <source>
        <dbReference type="ARBA" id="ARBA00004245"/>
    </source>
</evidence>
<dbReference type="Proteomes" id="UP000688137">
    <property type="component" value="Unassembled WGS sequence"/>
</dbReference>
<evidence type="ECO:0000313" key="7">
    <source>
        <dbReference type="Proteomes" id="UP000688137"/>
    </source>
</evidence>
<sequence length="128" mass="15169">MILDKENLFPGQIEKKINYINQLFRALLINRRRVNEDRSKYEQLISVILEEEENLISTHRSHIDQMVEVVKQEMMLLCNIDQPGSDVVEYVKGFEQIFSTKIEEIQAQLQFQQIQIIFAIINIQISFI</sequence>
<keyword evidence="2" id="KW-0963">Cytoplasm</keyword>
<keyword evidence="4" id="KW-0505">Motor protein</keyword>
<keyword evidence="3" id="KW-0493">Microtubule</keyword>
<proteinExistence type="predicted"/>
<evidence type="ECO:0000256" key="5">
    <source>
        <dbReference type="ARBA" id="ARBA00023212"/>
    </source>
</evidence>
<keyword evidence="5" id="KW-0206">Cytoskeleton</keyword>
<evidence type="ECO:0000256" key="3">
    <source>
        <dbReference type="ARBA" id="ARBA00022701"/>
    </source>
</evidence>
<dbReference type="GO" id="GO:0007018">
    <property type="term" value="P:microtubule-based movement"/>
    <property type="evidence" value="ECO:0007669"/>
    <property type="project" value="InterPro"/>
</dbReference>
<dbReference type="PANTHER" id="PTHR47971:SF8">
    <property type="entry name" value="KINESIN-LIKE PROTEIN"/>
    <property type="match status" value="1"/>
</dbReference>
<dbReference type="GO" id="GO:0007019">
    <property type="term" value="P:microtubule depolymerization"/>
    <property type="evidence" value="ECO:0007669"/>
    <property type="project" value="TreeGrafter"/>
</dbReference>
<dbReference type="InterPro" id="IPR027640">
    <property type="entry name" value="Kinesin-like_fam"/>
</dbReference>
<name>A0A8S1NPS6_PARPR</name>
<evidence type="ECO:0000256" key="4">
    <source>
        <dbReference type="ARBA" id="ARBA00023175"/>
    </source>
</evidence>
<comment type="subcellular location">
    <subcellularLocation>
        <location evidence="1">Cytoplasm</location>
        <location evidence="1">Cytoskeleton</location>
    </subcellularLocation>
</comment>
<protein>
    <submittedName>
        <fullName evidence="6">Uncharacterized protein</fullName>
    </submittedName>
</protein>
<dbReference type="PANTHER" id="PTHR47971">
    <property type="entry name" value="KINESIN-RELATED PROTEIN 6"/>
    <property type="match status" value="1"/>
</dbReference>
<dbReference type="EMBL" id="CAJJDM010000085">
    <property type="protein sequence ID" value="CAD8088664.1"/>
    <property type="molecule type" value="Genomic_DNA"/>
</dbReference>